<dbReference type="InterPro" id="IPR017970">
    <property type="entry name" value="Homeobox_CS"/>
</dbReference>
<feature type="compositionally biased region" description="Basic and acidic residues" evidence="7">
    <location>
        <begin position="494"/>
        <end position="504"/>
    </location>
</feature>
<dbReference type="Gene3D" id="1.10.10.60">
    <property type="entry name" value="Homeodomain-like"/>
    <property type="match status" value="1"/>
</dbReference>
<dbReference type="Pfam" id="PF00046">
    <property type="entry name" value="Homeodomain"/>
    <property type="match status" value="1"/>
</dbReference>
<dbReference type="InterPro" id="IPR009057">
    <property type="entry name" value="Homeodomain-like_sf"/>
</dbReference>
<dbReference type="GO" id="GO:0005634">
    <property type="term" value="C:nucleus"/>
    <property type="evidence" value="ECO:0007669"/>
    <property type="project" value="UniProtKB-SubCell"/>
</dbReference>
<accession>A0A182F896</accession>
<name>A0A182F896_ANOAL</name>
<keyword evidence="3 5" id="KW-0371">Homeobox</keyword>
<dbReference type="VEuPathDB" id="VectorBase:AALB017372"/>
<dbReference type="PROSITE" id="PS50071">
    <property type="entry name" value="HOMEOBOX_2"/>
    <property type="match status" value="1"/>
</dbReference>
<dbReference type="PANTHER" id="PTHR24339:SF67">
    <property type="entry name" value="GNOT1 HOMEODOMAIN PROTEIN-RELATED"/>
    <property type="match status" value="1"/>
</dbReference>
<organism evidence="8 9">
    <name type="scientific">Anopheles albimanus</name>
    <name type="common">New world malaria mosquito</name>
    <dbReference type="NCBI Taxonomy" id="7167"/>
    <lineage>
        <taxon>Eukaryota</taxon>
        <taxon>Metazoa</taxon>
        <taxon>Ecdysozoa</taxon>
        <taxon>Arthropoda</taxon>
        <taxon>Hexapoda</taxon>
        <taxon>Insecta</taxon>
        <taxon>Pterygota</taxon>
        <taxon>Neoptera</taxon>
        <taxon>Endopterygota</taxon>
        <taxon>Diptera</taxon>
        <taxon>Nematocera</taxon>
        <taxon>Culicoidea</taxon>
        <taxon>Culicidae</taxon>
        <taxon>Anophelinae</taxon>
        <taxon>Anopheles</taxon>
    </lineage>
</organism>
<protein>
    <submittedName>
        <fullName evidence="8">Uncharacterized protein</fullName>
    </submittedName>
</protein>
<evidence type="ECO:0000256" key="7">
    <source>
        <dbReference type="SAM" id="MobiDB-lite"/>
    </source>
</evidence>
<evidence type="ECO:0000256" key="2">
    <source>
        <dbReference type="ARBA" id="ARBA00023125"/>
    </source>
</evidence>
<feature type="compositionally biased region" description="Basic and acidic residues" evidence="7">
    <location>
        <begin position="153"/>
        <end position="167"/>
    </location>
</feature>
<dbReference type="InterPro" id="IPR050877">
    <property type="entry name" value="EMX-VAX-Noto_Homeobox_TFs"/>
</dbReference>
<dbReference type="PANTHER" id="PTHR24339">
    <property type="entry name" value="HOMEOBOX PROTEIN EMX-RELATED"/>
    <property type="match status" value="1"/>
</dbReference>
<evidence type="ECO:0000256" key="1">
    <source>
        <dbReference type="ARBA" id="ARBA00004123"/>
    </source>
</evidence>
<dbReference type="GO" id="GO:0030182">
    <property type="term" value="P:neuron differentiation"/>
    <property type="evidence" value="ECO:0007669"/>
    <property type="project" value="TreeGrafter"/>
</dbReference>
<dbReference type="AlphaFoldDB" id="A0A182F896"/>
<dbReference type="EnsemblMetazoa" id="AALB002720-RA">
    <property type="protein sequence ID" value="AALB002720-PA"/>
    <property type="gene ID" value="AALB002720"/>
</dbReference>
<feature type="region of interest" description="Disordered" evidence="7">
    <location>
        <begin position="345"/>
        <end position="372"/>
    </location>
</feature>
<dbReference type="InterPro" id="IPR036770">
    <property type="entry name" value="Ankyrin_rpt-contain_sf"/>
</dbReference>
<feature type="region of interest" description="Disordered" evidence="7">
    <location>
        <begin position="43"/>
        <end position="184"/>
    </location>
</feature>
<dbReference type="FunFam" id="1.10.10.60:FF:000378">
    <property type="entry name" value="Notochord homeobox"/>
    <property type="match status" value="1"/>
</dbReference>
<sequence>MIHHQPAKYHHSNPLSHFLNLHTSHATAAAAAALALASDSLGHHQTTTGLPSTLEHNSSPPPPLQPPPLPQQHHHHHHHHPYHQQHQQQMSSFQQIRGELASLPAAQGAQTQRSQTEDEEDDSSNDRSYHGAERSSPRQAPPPCETSLGEVSESEHHIDIDVDDPGRSEVVNEGESKDGRASPAVSALHRLCAKVGGHNRHLQEDDDDEEEIVIDSKVPQEEEDREYKDAEEHDRSSNRTSPCTDTAVLGSDGFVGKSFTIAAILGLKKKQDDAAAAAAAAAVAAAAVANDYGDAAMNLSTGAAFQQQHEQQQHQHRAAAAAAVAAAAIGRLPLVMAAAAAGMEKRDRAGSADSADTIGSHGYGMASMGGGQQQSNAIQNLHQLSELHGGPGGGGSFSAFHPSGGGRQAGHSQHPAASHHHGHHPHHHFANHHHFHHHHQGQQQQQQQQQQHHQQQQQQQLHQQHVAQQHHLQQQVPGGHHIALAGPHHHSQNHNRDKFKELSKKSGLSSSSTASLKSKRVRTIFTPEQLERLEAEFERQQYMVGPERLYLAHTLQLTEAQVKVWFQNRRIKWRKHHLEITQQRLALIRQRQIAAGGAGVPQSNGGQPAMGHLPGQSPQGGMSGGRIMNPIESPELTICTDSMDARSLRELATRSGREGAEEDEPSWCSPARYALSAKLDATAEIGLREMSANRSRSMLSVNLEAAAMANDPLRELFEACKTGDLVKVKKLITAQTVNARDTAGRKSTPLHFAAGIGP</sequence>
<feature type="region of interest" description="Disordered" evidence="7">
    <location>
        <begin position="198"/>
        <end position="247"/>
    </location>
</feature>
<keyword evidence="2 5" id="KW-0238">DNA-binding</keyword>
<keyword evidence="4 5" id="KW-0539">Nucleus</keyword>
<evidence type="ECO:0000256" key="5">
    <source>
        <dbReference type="PROSITE-ProRule" id="PRU00108"/>
    </source>
</evidence>
<evidence type="ECO:0000256" key="6">
    <source>
        <dbReference type="RuleBase" id="RU000682"/>
    </source>
</evidence>
<reference evidence="8" key="2">
    <citation type="submission" date="2022-08" db="UniProtKB">
        <authorList>
            <consortium name="EnsemblMetazoa"/>
        </authorList>
    </citation>
    <scope>IDENTIFICATION</scope>
    <source>
        <strain evidence="8">STECLA/ALBI9_A</strain>
    </source>
</reference>
<dbReference type="InterPro" id="IPR001356">
    <property type="entry name" value="HD"/>
</dbReference>
<reference evidence="8 9" key="1">
    <citation type="journal article" date="2017" name="G3 (Bethesda)">
        <title>The Physical Genome Mapping of Anopheles albimanus Corrected Scaffold Misassemblies and Identified Interarm Rearrangements in Genus Anopheles.</title>
        <authorList>
            <person name="Artemov G.N."/>
            <person name="Peery A.N."/>
            <person name="Jiang X."/>
            <person name="Tu Z."/>
            <person name="Stegniy V.N."/>
            <person name="Sharakhova M.V."/>
            <person name="Sharakhov I.V."/>
        </authorList>
    </citation>
    <scope>NUCLEOTIDE SEQUENCE [LARGE SCALE GENOMIC DNA]</scope>
    <source>
        <strain evidence="8 9">ALBI9_A</strain>
    </source>
</reference>
<dbReference type="CDD" id="cd00086">
    <property type="entry name" value="homeodomain"/>
    <property type="match status" value="1"/>
</dbReference>
<proteinExistence type="predicted"/>
<evidence type="ECO:0000256" key="3">
    <source>
        <dbReference type="ARBA" id="ARBA00023155"/>
    </source>
</evidence>
<dbReference type="Gene3D" id="1.25.40.20">
    <property type="entry name" value="Ankyrin repeat-containing domain"/>
    <property type="match status" value="1"/>
</dbReference>
<feature type="compositionally biased region" description="Basic and acidic residues" evidence="7">
    <location>
        <begin position="124"/>
        <end position="136"/>
    </location>
</feature>
<evidence type="ECO:0000313" key="8">
    <source>
        <dbReference type="EnsemblMetazoa" id="AALB002720-PA"/>
    </source>
</evidence>
<dbReference type="SMART" id="SM00389">
    <property type="entry name" value="HOX"/>
    <property type="match status" value="1"/>
</dbReference>
<dbReference type="GO" id="GO:0007417">
    <property type="term" value="P:central nervous system development"/>
    <property type="evidence" value="ECO:0007669"/>
    <property type="project" value="TreeGrafter"/>
</dbReference>
<dbReference type="VEuPathDB" id="VectorBase:AALB017373"/>
<dbReference type="GO" id="GO:0000981">
    <property type="term" value="F:DNA-binding transcription factor activity, RNA polymerase II-specific"/>
    <property type="evidence" value="ECO:0007669"/>
    <property type="project" value="InterPro"/>
</dbReference>
<evidence type="ECO:0000256" key="4">
    <source>
        <dbReference type="ARBA" id="ARBA00023242"/>
    </source>
</evidence>
<feature type="compositionally biased region" description="Basic residues" evidence="7">
    <location>
        <begin position="417"/>
        <end position="440"/>
    </location>
</feature>
<dbReference type="VEuPathDB" id="VectorBase:AALB20_035687"/>
<feature type="compositionally biased region" description="Low complexity" evidence="7">
    <location>
        <begin position="505"/>
        <end position="516"/>
    </location>
</feature>
<feature type="compositionally biased region" description="Basic residues" evidence="7">
    <location>
        <begin position="72"/>
        <end position="83"/>
    </location>
</feature>
<comment type="subcellular location">
    <subcellularLocation>
        <location evidence="1 5 6">Nucleus</location>
    </subcellularLocation>
</comment>
<feature type="compositionally biased region" description="Basic and acidic residues" evidence="7">
    <location>
        <begin position="225"/>
        <end position="237"/>
    </location>
</feature>
<dbReference type="STRING" id="7167.A0A182F896"/>
<feature type="compositionally biased region" description="Acidic residues" evidence="7">
    <location>
        <begin position="204"/>
        <end position="213"/>
    </location>
</feature>
<feature type="compositionally biased region" description="Pro residues" evidence="7">
    <location>
        <begin position="59"/>
        <end position="70"/>
    </location>
</feature>
<dbReference type="GO" id="GO:0000978">
    <property type="term" value="F:RNA polymerase II cis-regulatory region sequence-specific DNA binding"/>
    <property type="evidence" value="ECO:0007669"/>
    <property type="project" value="TreeGrafter"/>
</dbReference>
<keyword evidence="9" id="KW-1185">Reference proteome</keyword>
<dbReference type="Proteomes" id="UP000069272">
    <property type="component" value="Chromosome 2R"/>
</dbReference>
<feature type="compositionally biased region" description="Low complexity" evidence="7">
    <location>
        <begin position="441"/>
        <end position="481"/>
    </location>
</feature>
<dbReference type="PROSITE" id="PS00027">
    <property type="entry name" value="HOMEOBOX_1"/>
    <property type="match status" value="1"/>
</dbReference>
<dbReference type="SUPFAM" id="SSF46689">
    <property type="entry name" value="Homeodomain-like"/>
    <property type="match status" value="1"/>
</dbReference>
<evidence type="ECO:0000313" key="9">
    <source>
        <dbReference type="Proteomes" id="UP000069272"/>
    </source>
</evidence>
<feature type="DNA-binding region" description="Homeobox" evidence="5">
    <location>
        <begin position="518"/>
        <end position="577"/>
    </location>
</feature>
<feature type="region of interest" description="Disordered" evidence="7">
    <location>
        <begin position="384"/>
        <end position="519"/>
    </location>
</feature>
<dbReference type="VEuPathDB" id="VectorBase:AALB20_032792"/>
<feature type="compositionally biased region" description="Polar residues" evidence="7">
    <location>
        <begin position="43"/>
        <end position="58"/>
    </location>
</feature>